<reference evidence="2" key="1">
    <citation type="journal article" date="2013" name="Genetics">
        <title>The draft genome and transcriptome of Panagrellus redivivus are shaped by the harsh demands of a free-living lifestyle.</title>
        <authorList>
            <person name="Srinivasan J."/>
            <person name="Dillman A.R."/>
            <person name="Macchietto M.G."/>
            <person name="Heikkinen L."/>
            <person name="Lakso M."/>
            <person name="Fracchia K.M."/>
            <person name="Antoshechkin I."/>
            <person name="Mortazavi A."/>
            <person name="Wong G."/>
            <person name="Sternberg P.W."/>
        </authorList>
    </citation>
    <scope>NUCLEOTIDE SEQUENCE [LARGE SCALE GENOMIC DNA]</scope>
    <source>
        <strain evidence="2">MT8872</strain>
    </source>
</reference>
<evidence type="ECO:0000313" key="2">
    <source>
        <dbReference type="Proteomes" id="UP000492821"/>
    </source>
</evidence>
<name>A0A7E4UQP2_PANRE</name>
<accession>A0A7E4UQP2</accession>
<reference evidence="3" key="2">
    <citation type="submission" date="2020-10" db="UniProtKB">
        <authorList>
            <consortium name="WormBaseParasite"/>
        </authorList>
    </citation>
    <scope>IDENTIFICATION</scope>
</reference>
<keyword evidence="2" id="KW-1185">Reference proteome</keyword>
<protein>
    <submittedName>
        <fullName evidence="3">Uncharacterized protein</fullName>
    </submittedName>
</protein>
<evidence type="ECO:0000313" key="3">
    <source>
        <dbReference type="WBParaSite" id="Pan_g11328.t1"/>
    </source>
</evidence>
<dbReference type="WBParaSite" id="Pan_g11328.t1">
    <property type="protein sequence ID" value="Pan_g11328.t1"/>
    <property type="gene ID" value="Pan_g11328"/>
</dbReference>
<feature type="region of interest" description="Disordered" evidence="1">
    <location>
        <begin position="1"/>
        <end position="40"/>
    </location>
</feature>
<evidence type="ECO:0000256" key="1">
    <source>
        <dbReference type="SAM" id="MobiDB-lite"/>
    </source>
</evidence>
<proteinExistence type="predicted"/>
<dbReference type="Proteomes" id="UP000492821">
    <property type="component" value="Unassembled WGS sequence"/>
</dbReference>
<sequence>MRHNKKNGNASTSSESRDLAMSAAGLRHARRGQQKPARLLAPGPKACPNIGILINAYLAKNGCAKRAEDLNKYQFCGYKDRLNAYLFSLNLSNGNEIDFRSYDDFEAAFDRPRQTACSYAKVSKLFTYKTFFVESYVIYSKAVADVFRTAVVLIFGEAGNSHHYQKVARITATICTSRLLGLGGQQDAWILPETKNPLCNERPEMRRD</sequence>
<dbReference type="AlphaFoldDB" id="A0A7E4UQP2"/>
<organism evidence="2 3">
    <name type="scientific">Panagrellus redivivus</name>
    <name type="common">Microworm</name>
    <dbReference type="NCBI Taxonomy" id="6233"/>
    <lineage>
        <taxon>Eukaryota</taxon>
        <taxon>Metazoa</taxon>
        <taxon>Ecdysozoa</taxon>
        <taxon>Nematoda</taxon>
        <taxon>Chromadorea</taxon>
        <taxon>Rhabditida</taxon>
        <taxon>Tylenchina</taxon>
        <taxon>Panagrolaimomorpha</taxon>
        <taxon>Panagrolaimoidea</taxon>
        <taxon>Panagrolaimidae</taxon>
        <taxon>Panagrellus</taxon>
    </lineage>
</organism>